<evidence type="ECO:0000313" key="6">
    <source>
        <dbReference type="Proteomes" id="UP000279446"/>
    </source>
</evidence>
<keyword evidence="6" id="KW-1185">Reference proteome</keyword>
<evidence type="ECO:0000256" key="1">
    <source>
        <dbReference type="ARBA" id="ARBA00008520"/>
    </source>
</evidence>
<comment type="caution">
    <text evidence="5">The sequence shown here is derived from an EMBL/GenBank/DDBJ whole genome shotgun (WGS) entry which is preliminary data.</text>
</comment>
<evidence type="ECO:0000256" key="2">
    <source>
        <dbReference type="ARBA" id="ARBA00022448"/>
    </source>
</evidence>
<dbReference type="InterPro" id="IPR006059">
    <property type="entry name" value="SBP"/>
</dbReference>
<dbReference type="PANTHER" id="PTHR30061">
    <property type="entry name" value="MALTOSE-BINDING PERIPLASMIC PROTEIN"/>
    <property type="match status" value="1"/>
</dbReference>
<dbReference type="GO" id="GO:1901982">
    <property type="term" value="F:maltose binding"/>
    <property type="evidence" value="ECO:0007669"/>
    <property type="project" value="TreeGrafter"/>
</dbReference>
<dbReference type="GO" id="GO:0055052">
    <property type="term" value="C:ATP-binding cassette (ABC) transporter complex, substrate-binding subunit-containing"/>
    <property type="evidence" value="ECO:0007669"/>
    <property type="project" value="TreeGrafter"/>
</dbReference>
<keyword evidence="3 4" id="KW-0732">Signal</keyword>
<dbReference type="AlphaFoldDB" id="A0A3S1DHM5"/>
<reference evidence="5 6" key="1">
    <citation type="submission" date="2018-12" db="EMBL/GenBank/DDBJ databases">
        <authorList>
            <person name="Sun L."/>
            <person name="Chen Z."/>
        </authorList>
    </citation>
    <scope>NUCLEOTIDE SEQUENCE [LARGE SCALE GENOMIC DNA]</scope>
    <source>
        <strain evidence="5 6">DSM 15890</strain>
    </source>
</reference>
<dbReference type="RefSeq" id="WP_127195213.1">
    <property type="nucleotide sequence ID" value="NZ_RZNY01000059.1"/>
</dbReference>
<dbReference type="SUPFAM" id="SSF53850">
    <property type="entry name" value="Periplasmic binding protein-like II"/>
    <property type="match status" value="1"/>
</dbReference>
<protein>
    <submittedName>
        <fullName evidence="5">Carbohydrate ABC transporter substrate-binding protein</fullName>
    </submittedName>
</protein>
<accession>A0A3S1DHM5</accession>
<feature type="signal peptide" evidence="4">
    <location>
        <begin position="1"/>
        <end position="27"/>
    </location>
</feature>
<dbReference type="PROSITE" id="PS51257">
    <property type="entry name" value="PROKAR_LIPOPROTEIN"/>
    <property type="match status" value="1"/>
</dbReference>
<dbReference type="GO" id="GO:0015768">
    <property type="term" value="P:maltose transport"/>
    <property type="evidence" value="ECO:0007669"/>
    <property type="project" value="TreeGrafter"/>
</dbReference>
<evidence type="ECO:0000313" key="5">
    <source>
        <dbReference type="EMBL" id="RUT38430.1"/>
    </source>
</evidence>
<dbReference type="GO" id="GO:0042956">
    <property type="term" value="P:maltodextrin transmembrane transport"/>
    <property type="evidence" value="ECO:0007669"/>
    <property type="project" value="TreeGrafter"/>
</dbReference>
<dbReference type="Gene3D" id="3.40.190.10">
    <property type="entry name" value="Periplasmic binding protein-like II"/>
    <property type="match status" value="2"/>
</dbReference>
<dbReference type="InterPro" id="IPR006061">
    <property type="entry name" value="SBP_1_CS"/>
</dbReference>
<dbReference type="Pfam" id="PF01547">
    <property type="entry name" value="SBP_bac_1"/>
    <property type="match status" value="1"/>
</dbReference>
<dbReference type="OrthoDB" id="9763054at2"/>
<dbReference type="Proteomes" id="UP000279446">
    <property type="component" value="Unassembled WGS sequence"/>
</dbReference>
<gene>
    <name evidence="5" type="ORF">EJP82_27260</name>
</gene>
<keyword evidence="2" id="KW-0813">Transport</keyword>
<dbReference type="GO" id="GO:0055085">
    <property type="term" value="P:transmembrane transport"/>
    <property type="evidence" value="ECO:0007669"/>
    <property type="project" value="InterPro"/>
</dbReference>
<organism evidence="5 6">
    <name type="scientific">Paenibacillus anaericanus</name>
    <dbReference type="NCBI Taxonomy" id="170367"/>
    <lineage>
        <taxon>Bacteria</taxon>
        <taxon>Bacillati</taxon>
        <taxon>Bacillota</taxon>
        <taxon>Bacilli</taxon>
        <taxon>Bacillales</taxon>
        <taxon>Paenibacillaceae</taxon>
        <taxon>Paenibacillus</taxon>
    </lineage>
</organism>
<dbReference type="EMBL" id="RZNY01000059">
    <property type="protein sequence ID" value="RUT38430.1"/>
    <property type="molecule type" value="Genomic_DNA"/>
</dbReference>
<sequence>MKRYTKFTLVMMLAFSLILSACGSKEAENNKGNNAETGSTGETKTIKIFQFKVEIAEALNRLKAEYESTHPGIKLDIKTVGGGSDYGAALKAKFASGEEPDIFNNGGYRDLETWFDRLEDLSDQPWVADAVDVAKEPMTKDGKIYGQPMNLEGYGFVYNKDLFTKAGITETPTTLSQLEEAAKKLEAIGVTPFANGYQELWILGNHTVNVAFAHQNDPDAFVKGLNEGTEKIPGNASFLEWTKLVDLTLKYGNKNPLTTDYNTEMTMFANGEAAMTQQGNWTQVQIDGINPDLNIGLLPMPINEDAEANDKLYVGVPNNWVVNKNSAVKAEAKEFLNWLVSSDAGKKYIAKEFKFIPAFKNIEATSEDLGDLGAEVVKYSQAGKALSWNFNKFPDGGMNEFGSQIQAYVAGKSDPNELLEQLQKAWDSLKTK</sequence>
<evidence type="ECO:0000256" key="3">
    <source>
        <dbReference type="ARBA" id="ARBA00022729"/>
    </source>
</evidence>
<name>A0A3S1DHM5_9BACL</name>
<feature type="chain" id="PRO_5038634373" evidence="4">
    <location>
        <begin position="28"/>
        <end position="432"/>
    </location>
</feature>
<proteinExistence type="inferred from homology"/>
<dbReference type="PANTHER" id="PTHR30061:SF50">
    <property type="entry name" value="MALTOSE_MALTODEXTRIN-BINDING PERIPLASMIC PROTEIN"/>
    <property type="match status" value="1"/>
</dbReference>
<dbReference type="PROSITE" id="PS01037">
    <property type="entry name" value="SBP_BACTERIAL_1"/>
    <property type="match status" value="1"/>
</dbReference>
<evidence type="ECO:0000256" key="4">
    <source>
        <dbReference type="SAM" id="SignalP"/>
    </source>
</evidence>
<comment type="similarity">
    <text evidence="1">Belongs to the bacterial solute-binding protein 1 family.</text>
</comment>